<keyword evidence="2" id="KW-1185">Reference proteome</keyword>
<name>A0A1U7DH77_9RHOB</name>
<organism evidence="1 2">
    <name type="scientific">Brevirhabdus pacifica</name>
    <dbReference type="NCBI Taxonomy" id="1267768"/>
    <lineage>
        <taxon>Bacteria</taxon>
        <taxon>Pseudomonadati</taxon>
        <taxon>Pseudomonadota</taxon>
        <taxon>Alphaproteobacteria</taxon>
        <taxon>Rhodobacterales</taxon>
        <taxon>Paracoccaceae</taxon>
        <taxon>Brevirhabdus</taxon>
    </lineage>
</organism>
<accession>A0A1U7DH77</accession>
<dbReference type="PANTHER" id="PTHR40267">
    <property type="entry name" value="BLR3294 PROTEIN"/>
    <property type="match status" value="1"/>
</dbReference>
<dbReference type="InterPro" id="IPR026286">
    <property type="entry name" value="MaiA/AMDase"/>
</dbReference>
<evidence type="ECO:0000313" key="2">
    <source>
        <dbReference type="Proteomes" id="UP000187266"/>
    </source>
</evidence>
<accession>A0A2M9DED6</accession>
<dbReference type="Pfam" id="PF17645">
    <property type="entry name" value="Amdase"/>
    <property type="match status" value="1"/>
</dbReference>
<dbReference type="InterPro" id="IPR053714">
    <property type="entry name" value="Iso_Racemase_Enz_sf"/>
</dbReference>
<dbReference type="PIRSF" id="PIRSF015736">
    <property type="entry name" value="MI"/>
    <property type="match status" value="1"/>
</dbReference>
<gene>
    <name evidence="1" type="ORF">BV394_05525</name>
</gene>
<proteinExistence type="predicted"/>
<reference evidence="1 2" key="1">
    <citation type="submission" date="2017-01" db="EMBL/GenBank/DDBJ databases">
        <title>Genomic analysis of Xuhuaishuia manganoxidans DY6-4.</title>
        <authorList>
            <person name="Wang X."/>
        </authorList>
    </citation>
    <scope>NUCLEOTIDE SEQUENCE [LARGE SCALE GENOMIC DNA]</scope>
    <source>
        <strain evidence="1 2">DY6-4</strain>
    </source>
</reference>
<dbReference type="STRING" id="1267768.BV394_05525"/>
<sequence length="246" mass="25924">MTERLFPYHLTAERAPRLGLVVLQADETIEGDFRRLVPPEVELLVSRVPSGREVTPDTLTAMADDLAGAASLFPEGSTFDALAYACTSGAAQIGPARVAELLRPVLQARAVTDPVTALIAACRKMGLGRIALLSPYTAPVSAKLRAALSQAGIETPICGSFGVAEEAIVARIASQAILDACAELVASEDVDGLFLSCTNLRVLDLIAPLETRLGMPVLSSNLVLAWHLLTLAGRDPSGFHPARLFG</sequence>
<dbReference type="EMBL" id="CP019124">
    <property type="protein sequence ID" value="APX89243.1"/>
    <property type="molecule type" value="Genomic_DNA"/>
</dbReference>
<dbReference type="Proteomes" id="UP000187266">
    <property type="component" value="Chromosome"/>
</dbReference>
<protein>
    <submittedName>
        <fullName evidence="1">Asp/Glu racemase</fullName>
    </submittedName>
</protein>
<evidence type="ECO:0000313" key="1">
    <source>
        <dbReference type="EMBL" id="APX89243.1"/>
    </source>
</evidence>
<dbReference type="Gene3D" id="3.40.50.12500">
    <property type="match status" value="1"/>
</dbReference>
<dbReference type="PANTHER" id="PTHR40267:SF1">
    <property type="entry name" value="BLR3294 PROTEIN"/>
    <property type="match status" value="1"/>
</dbReference>
<dbReference type="AlphaFoldDB" id="A0A1U7DH77"/>
<dbReference type="OrthoDB" id="9816064at2"/>